<dbReference type="SUPFAM" id="SSF52540">
    <property type="entry name" value="P-loop containing nucleoside triphosphate hydrolases"/>
    <property type="match status" value="1"/>
</dbReference>
<feature type="domain" description="Putative endonuclease Z1" evidence="1">
    <location>
        <begin position="426"/>
        <end position="652"/>
    </location>
</feature>
<keyword evidence="3" id="KW-1185">Reference proteome</keyword>
<dbReference type="OrthoDB" id="436461at2"/>
<dbReference type="Proteomes" id="UP000469763">
    <property type="component" value="Unassembled WGS sequence"/>
</dbReference>
<evidence type="ECO:0000313" key="3">
    <source>
        <dbReference type="Proteomes" id="UP000469763"/>
    </source>
</evidence>
<dbReference type="InterPro" id="IPR018310">
    <property type="entry name" value="Put_endonuclease_Z1-dom"/>
</dbReference>
<gene>
    <name evidence="2" type="ORF">GFD22_10335</name>
</gene>
<protein>
    <recommendedName>
        <fullName evidence="1">Putative endonuclease Z1 domain-containing protein</fullName>
    </recommendedName>
</protein>
<dbReference type="InterPro" id="IPR027417">
    <property type="entry name" value="P-loop_NTPase"/>
</dbReference>
<proteinExistence type="predicted"/>
<name>A0A7K3TJS0_9BIFI</name>
<evidence type="ECO:0000313" key="2">
    <source>
        <dbReference type="EMBL" id="NEG79355.1"/>
    </source>
</evidence>
<evidence type="ECO:0000259" key="1">
    <source>
        <dbReference type="Pfam" id="PF10593"/>
    </source>
</evidence>
<comment type="caution">
    <text evidence="2">The sequence shown here is derived from an EMBL/GenBank/DDBJ whole genome shotgun (WGS) entry which is preliminary data.</text>
</comment>
<accession>A0A7K3TJS0</accession>
<dbReference type="AlphaFoldDB" id="A0A7K3TJS0"/>
<sequence length="946" mass="108682">MGRNPFGIRNRGIMTSIKDLSDWMYENVARDLDKMQEQGSESGLITEDIIRDKFQRWFQCAPLIMTDFGEIHLADPKEFIDKLVKEYEERESYFKPVGFGYQDEDTKPWLNERKLDNDITWFYWDRYRKYLRERKHWNESTIRSMNEDTDNILDRIADPKSDQPFDRRGLVIASVQSGKTANYIGLITKAADVGYKVIIVMAGIYNVLRNQTQERIEDGFIGYDMVANKPVGVGIGSRGKRPPVPGTSRIHDFNKDRENSWRGLRSAHVSEPLVFVIKKNVNSLREISLWLEANCKDDGPLLLIDDEADNASINISYSKGDISKINGQIRGILRLFSKSAYVGYTATPFANVLIDSTSHDDEKGDDIFPRSFIYTLEQSDAYFGAEKVFADKDAGTPTYLRWIDDDDESRGIKRRSGDVLDTLPDSLKDAIRTFIVACAIRVLSDDSDEHMSMMINMSPYKSVQHSVYYLVEDYLDQCKNAVKSFAALPERHALAASLLLQEIKSTWEKQYPQGEFTWGDIQHSLTRTLRPMHLVEINSQSNDTLDYEHGAQRVIAIGGYRLSRGLTLEGLLVSYYARNAKAYDSLMQMARWFGYRFGYERLCRIWMTHQSADWYAYVADATKELTDQVRAMCNAHSTPDQYGLRVRTHPDALEITARNKMGAGESFKPAKVSLDGAFVETVAFNRDEMSRRSNTADAEKLLSELGKHGCRPVEHDYGRGLLFRDVPSDTVRQFVRNYDNCDRSPKTTPTSIVSHISRLDDYGYSSWDVYVASGKSPIQFQVGNEHVQRELRSPSPDTTDTVFMARNSRLASRDVVKDTLTKAQATQAERRFREQYKDKPGKKNIPDIYYRQVIDRPLLILHPVVLQFADQKDYQEDWLNNKAVRDYGAWPSYDYAEETIGWSISFPEAGIPAETYYTYNDVMMRQRGFTPDDTREERDDDVAPDD</sequence>
<organism evidence="2 3">
    <name type="scientific">Bifidobacterium avesanii</name>
    <dbReference type="NCBI Taxonomy" id="1798157"/>
    <lineage>
        <taxon>Bacteria</taxon>
        <taxon>Bacillati</taxon>
        <taxon>Actinomycetota</taxon>
        <taxon>Actinomycetes</taxon>
        <taxon>Bifidobacteriales</taxon>
        <taxon>Bifidobacteriaceae</taxon>
        <taxon>Bifidobacterium</taxon>
    </lineage>
</organism>
<dbReference type="EMBL" id="WHZY01000024">
    <property type="protein sequence ID" value="NEG79355.1"/>
    <property type="molecule type" value="Genomic_DNA"/>
</dbReference>
<dbReference type="Pfam" id="PF10593">
    <property type="entry name" value="Z1"/>
    <property type="match status" value="1"/>
</dbReference>
<reference evidence="2 3" key="1">
    <citation type="submission" date="2019-10" db="EMBL/GenBank/DDBJ databases">
        <title>Bifidobacterium from non-human primates.</title>
        <authorList>
            <person name="Modesto M."/>
        </authorList>
    </citation>
    <scope>NUCLEOTIDE SEQUENCE [LARGE SCALE GENOMIC DNA]</scope>
    <source>
        <strain evidence="2 3">TREC</strain>
    </source>
</reference>
<dbReference type="Gene3D" id="3.40.50.300">
    <property type="entry name" value="P-loop containing nucleotide triphosphate hydrolases"/>
    <property type="match status" value="1"/>
</dbReference>